<comment type="caution">
    <text evidence="1">The sequence shown here is derived from an EMBL/GenBank/DDBJ whole genome shotgun (WGS) entry which is preliminary data.</text>
</comment>
<dbReference type="PANTHER" id="PTHR38223:SF4">
    <property type="match status" value="1"/>
</dbReference>
<protein>
    <submittedName>
        <fullName evidence="1">Uncharacterized protein</fullName>
    </submittedName>
</protein>
<name>A0A1R3HD05_COCAP</name>
<accession>A0A1R3HD05</accession>
<organism evidence="1 2">
    <name type="scientific">Corchorus capsularis</name>
    <name type="common">Jute</name>
    <dbReference type="NCBI Taxonomy" id="210143"/>
    <lineage>
        <taxon>Eukaryota</taxon>
        <taxon>Viridiplantae</taxon>
        <taxon>Streptophyta</taxon>
        <taxon>Embryophyta</taxon>
        <taxon>Tracheophyta</taxon>
        <taxon>Spermatophyta</taxon>
        <taxon>Magnoliopsida</taxon>
        <taxon>eudicotyledons</taxon>
        <taxon>Gunneridae</taxon>
        <taxon>Pentapetalae</taxon>
        <taxon>rosids</taxon>
        <taxon>malvids</taxon>
        <taxon>Malvales</taxon>
        <taxon>Malvaceae</taxon>
        <taxon>Grewioideae</taxon>
        <taxon>Apeibeae</taxon>
        <taxon>Corchorus</taxon>
    </lineage>
</organism>
<sequence length="112" mass="12519">MAGLQYNFFPTDFYYPRLQSTVPAADTGRAAAVIVKTQTPNKEVGDELEWPKSLGFRVRQAGSSKQQAGVSMSIQHQNQGKPYVENQGKLVKYSSNQVSWFTLIPEELSDFS</sequence>
<dbReference type="OMA" id="CFTFIPQ"/>
<reference evidence="1 2" key="1">
    <citation type="submission" date="2013-09" db="EMBL/GenBank/DDBJ databases">
        <title>Corchorus capsularis genome sequencing.</title>
        <authorList>
            <person name="Alam M."/>
            <person name="Haque M.S."/>
            <person name="Islam M.S."/>
            <person name="Emdad E.M."/>
            <person name="Islam M.M."/>
            <person name="Ahmed B."/>
            <person name="Halim A."/>
            <person name="Hossen Q.M.M."/>
            <person name="Hossain M.Z."/>
            <person name="Ahmed R."/>
            <person name="Khan M.M."/>
            <person name="Islam R."/>
            <person name="Rashid M.M."/>
            <person name="Khan S.A."/>
            <person name="Rahman M.S."/>
            <person name="Alam M."/>
        </authorList>
    </citation>
    <scope>NUCLEOTIDE SEQUENCE [LARGE SCALE GENOMIC DNA]</scope>
    <source>
        <strain evidence="2">cv. CVL-1</strain>
        <tissue evidence="1">Whole seedling</tissue>
    </source>
</reference>
<dbReference type="PANTHER" id="PTHR38223">
    <property type="match status" value="1"/>
</dbReference>
<dbReference type="Gramene" id="OMO68229">
    <property type="protein sequence ID" value="OMO68229"/>
    <property type="gene ID" value="CCACVL1_20015"/>
</dbReference>
<proteinExistence type="predicted"/>
<gene>
    <name evidence="1" type="ORF">CCACVL1_20015</name>
</gene>
<keyword evidence="2" id="KW-1185">Reference proteome</keyword>
<evidence type="ECO:0000313" key="1">
    <source>
        <dbReference type="EMBL" id="OMO68229.1"/>
    </source>
</evidence>
<dbReference type="OrthoDB" id="841242at2759"/>
<dbReference type="EMBL" id="AWWV01012223">
    <property type="protein sequence ID" value="OMO68229.1"/>
    <property type="molecule type" value="Genomic_DNA"/>
</dbReference>
<evidence type="ECO:0000313" key="2">
    <source>
        <dbReference type="Proteomes" id="UP000188268"/>
    </source>
</evidence>
<dbReference type="Proteomes" id="UP000188268">
    <property type="component" value="Unassembled WGS sequence"/>
</dbReference>
<dbReference type="AlphaFoldDB" id="A0A1R3HD05"/>